<evidence type="ECO:0000313" key="3">
    <source>
        <dbReference type="EMBL" id="KAI5393629.1"/>
    </source>
</evidence>
<evidence type="ECO:0000256" key="1">
    <source>
        <dbReference type="SAM" id="MobiDB-lite"/>
    </source>
</evidence>
<dbReference type="Gramene" id="Psat06G0067100-T1">
    <property type="protein sequence ID" value="KAI5393631.1"/>
    <property type="gene ID" value="KIW84_060671"/>
</dbReference>
<dbReference type="EMBL" id="JAMSHJ010000006">
    <property type="protein sequence ID" value="KAI5393629.1"/>
    <property type="molecule type" value="Genomic_DNA"/>
</dbReference>
<comment type="caution">
    <text evidence="3">The sequence shown here is derived from an EMBL/GenBank/DDBJ whole genome shotgun (WGS) entry which is preliminary data.</text>
</comment>
<dbReference type="Gramene" id="Psat06G0067000-T1">
    <property type="protein sequence ID" value="KAI5393630.1"/>
    <property type="gene ID" value="KIW84_060670"/>
</dbReference>
<gene>
    <name evidence="2" type="ORF">KIW84_060668</name>
    <name evidence="3" type="ORF">KIW84_060669</name>
    <name evidence="4" type="ORF">KIW84_060670</name>
    <name evidence="5" type="ORF">KIW84_060671</name>
    <name evidence="6" type="ORF">KIW84_060672</name>
    <name evidence="7" type="ORF">KIW84_060673</name>
</gene>
<accession>A0A9D4W096</accession>
<evidence type="ECO:0000313" key="4">
    <source>
        <dbReference type="EMBL" id="KAI5393630.1"/>
    </source>
</evidence>
<proteinExistence type="predicted"/>
<evidence type="ECO:0000313" key="5">
    <source>
        <dbReference type="EMBL" id="KAI5393631.1"/>
    </source>
</evidence>
<feature type="compositionally biased region" description="Pro residues" evidence="1">
    <location>
        <begin position="201"/>
        <end position="217"/>
    </location>
</feature>
<dbReference type="CDD" id="cd00303">
    <property type="entry name" value="retropepsin_like"/>
    <property type="match status" value="1"/>
</dbReference>
<dbReference type="InterPro" id="IPR021109">
    <property type="entry name" value="Peptidase_aspartic_dom_sf"/>
</dbReference>
<sequence length="392" mass="44782">MMAENTRMKSMENSIAEMTKTLQRFLEDLDRRHNEYIQHRHLDQARFERVRNIKLDFPRFDGSEVMNWIFKAEQFFDYYATPDNHRLTIAVVHMEKNIVPWFQMIARNQHFQSWGMFTRALEMEFGPSPYESPPNRAQGLSPEAVLDCFISGLKTDIKRDVIAQTPSSLSRAFSLAKLYEDKYFPPPPNPSSAPTHKPYHYPTPYPIPRNQPPPPILPSHQAKPPNQPLKYNPICNITRAEMQLRREKGLGCYCDDKFSITHKCPNHHFLLLQVDEEDAIPHFSETPDSPTPQPSHVGDFEHHLSLNALNGSHGAGTLCFHGQIQGVHVSVLLDSGSSDNFLQPRIAHCLNIPIESTEQFKVMVGNGNSLETMGYIVELPVIVQGHTLQLPV</sequence>
<dbReference type="EMBL" id="JAMSHJ010000006">
    <property type="protein sequence ID" value="KAI5393632.1"/>
    <property type="molecule type" value="Genomic_DNA"/>
</dbReference>
<dbReference type="Gramene" id="Psat06G0066800-T1">
    <property type="protein sequence ID" value="KAI5393628.1"/>
    <property type="gene ID" value="KIW84_060668"/>
</dbReference>
<dbReference type="EMBL" id="JAMSHJ010000006">
    <property type="protein sequence ID" value="KAI5393628.1"/>
    <property type="molecule type" value="Genomic_DNA"/>
</dbReference>
<evidence type="ECO:0000313" key="2">
    <source>
        <dbReference type="EMBL" id="KAI5393628.1"/>
    </source>
</evidence>
<dbReference type="Gene3D" id="2.40.70.10">
    <property type="entry name" value="Acid Proteases"/>
    <property type="match status" value="1"/>
</dbReference>
<evidence type="ECO:0000313" key="8">
    <source>
        <dbReference type="Proteomes" id="UP001058974"/>
    </source>
</evidence>
<keyword evidence="8" id="KW-1185">Reference proteome</keyword>
<organism evidence="3 8">
    <name type="scientific">Pisum sativum</name>
    <name type="common">Garden pea</name>
    <name type="synonym">Lathyrus oleraceus</name>
    <dbReference type="NCBI Taxonomy" id="3888"/>
    <lineage>
        <taxon>Eukaryota</taxon>
        <taxon>Viridiplantae</taxon>
        <taxon>Streptophyta</taxon>
        <taxon>Embryophyta</taxon>
        <taxon>Tracheophyta</taxon>
        <taxon>Spermatophyta</taxon>
        <taxon>Magnoliopsida</taxon>
        <taxon>eudicotyledons</taxon>
        <taxon>Gunneridae</taxon>
        <taxon>Pentapetalae</taxon>
        <taxon>rosids</taxon>
        <taxon>fabids</taxon>
        <taxon>Fabales</taxon>
        <taxon>Fabaceae</taxon>
        <taxon>Papilionoideae</taxon>
        <taxon>50 kb inversion clade</taxon>
        <taxon>NPAAA clade</taxon>
        <taxon>Hologalegina</taxon>
        <taxon>IRL clade</taxon>
        <taxon>Fabeae</taxon>
        <taxon>Lathyrus</taxon>
    </lineage>
</organism>
<dbReference type="Proteomes" id="UP001058974">
    <property type="component" value="Chromosome 6"/>
</dbReference>
<dbReference type="EMBL" id="JAMSHJ010000006">
    <property type="protein sequence ID" value="KAI5393630.1"/>
    <property type="molecule type" value="Genomic_DNA"/>
</dbReference>
<evidence type="ECO:0000313" key="6">
    <source>
        <dbReference type="EMBL" id="KAI5393632.1"/>
    </source>
</evidence>
<evidence type="ECO:0008006" key="9">
    <source>
        <dbReference type="Google" id="ProtNLM"/>
    </source>
</evidence>
<dbReference type="Gramene" id="Psat06G0067200-T1">
    <property type="protein sequence ID" value="KAI5393632.1"/>
    <property type="gene ID" value="KIW84_060672"/>
</dbReference>
<dbReference type="SUPFAM" id="SSF50630">
    <property type="entry name" value="Acid proteases"/>
    <property type="match status" value="1"/>
</dbReference>
<dbReference type="EMBL" id="JAMSHJ010000006">
    <property type="protein sequence ID" value="KAI5393633.1"/>
    <property type="molecule type" value="Genomic_DNA"/>
</dbReference>
<dbReference type="Gramene" id="Psat06G0067300-T1">
    <property type="protein sequence ID" value="KAI5393633.1"/>
    <property type="gene ID" value="KIW84_060673"/>
</dbReference>
<dbReference type="Gramene" id="Psat06G0066900-T1">
    <property type="protein sequence ID" value="KAI5393629.1"/>
    <property type="gene ID" value="KIW84_060669"/>
</dbReference>
<reference evidence="3 8" key="1">
    <citation type="journal article" date="2022" name="Nat. Genet.">
        <title>Improved pea reference genome and pan-genome highlight genomic features and evolutionary characteristics.</title>
        <authorList>
            <person name="Yang T."/>
            <person name="Liu R."/>
            <person name="Luo Y."/>
            <person name="Hu S."/>
            <person name="Wang D."/>
            <person name="Wang C."/>
            <person name="Pandey M.K."/>
            <person name="Ge S."/>
            <person name="Xu Q."/>
            <person name="Li N."/>
            <person name="Li G."/>
            <person name="Huang Y."/>
            <person name="Saxena R.K."/>
            <person name="Ji Y."/>
            <person name="Li M."/>
            <person name="Yan X."/>
            <person name="He Y."/>
            <person name="Liu Y."/>
            <person name="Wang X."/>
            <person name="Xiang C."/>
            <person name="Varshney R.K."/>
            <person name="Ding H."/>
            <person name="Gao S."/>
            <person name="Zong X."/>
        </authorList>
    </citation>
    <scope>NUCLEOTIDE SEQUENCE [LARGE SCALE GENOMIC DNA]</scope>
    <source>
        <strain evidence="3 8">cv. Zhongwan 6</strain>
    </source>
</reference>
<evidence type="ECO:0000313" key="7">
    <source>
        <dbReference type="EMBL" id="KAI5393633.1"/>
    </source>
</evidence>
<dbReference type="EMBL" id="JAMSHJ010000006">
    <property type="protein sequence ID" value="KAI5393631.1"/>
    <property type="molecule type" value="Genomic_DNA"/>
</dbReference>
<feature type="region of interest" description="Disordered" evidence="1">
    <location>
        <begin position="185"/>
        <end position="224"/>
    </location>
</feature>
<protein>
    <recommendedName>
        <fullName evidence="9">Retrotransposon gag domain-containing protein</fullName>
    </recommendedName>
</protein>
<dbReference type="AlphaFoldDB" id="A0A9D4W096"/>
<name>A0A9D4W096_PEA</name>